<organism evidence="1 3">
    <name type="scientific">Rhizophagus clarus</name>
    <dbReference type="NCBI Taxonomy" id="94130"/>
    <lineage>
        <taxon>Eukaryota</taxon>
        <taxon>Fungi</taxon>
        <taxon>Fungi incertae sedis</taxon>
        <taxon>Mucoromycota</taxon>
        <taxon>Glomeromycotina</taxon>
        <taxon>Glomeromycetes</taxon>
        <taxon>Glomerales</taxon>
        <taxon>Glomeraceae</taxon>
        <taxon>Rhizophagus</taxon>
    </lineage>
</organism>
<evidence type="ECO:0000313" key="1">
    <source>
        <dbReference type="EMBL" id="GBB84197.1"/>
    </source>
</evidence>
<comment type="caution">
    <text evidence="1">The sequence shown here is derived from an EMBL/GenBank/DDBJ whole genome shotgun (WGS) entry which is preliminary data.</text>
</comment>
<protein>
    <submittedName>
        <fullName evidence="1">Uncharacterized protein</fullName>
    </submittedName>
</protein>
<dbReference type="Proteomes" id="UP000247702">
    <property type="component" value="Unassembled WGS sequence"/>
</dbReference>
<sequence length="104" mass="12005">MTFIPDSPDWLSQLKQVAQKRKKVEKKTYTSYQTSKITVAVEARFATIQSAQTRWISSSLEKCKPNVTIDRLMVTTKDRLQELLLHLNKVRQAATNAYASQFKK</sequence>
<dbReference type="AlphaFoldDB" id="A0A2Z6Q2X6"/>
<dbReference type="EMBL" id="BLAL01000356">
    <property type="protein sequence ID" value="GET04446.1"/>
    <property type="molecule type" value="Genomic_DNA"/>
</dbReference>
<gene>
    <name evidence="2" type="ORF">RCL2_003074900</name>
    <name evidence="1" type="ORF">RclHR1_10820003</name>
</gene>
<name>A0A2Z6Q2X6_9GLOM</name>
<keyword evidence="3" id="KW-1185">Reference proteome</keyword>
<dbReference type="EMBL" id="BEXD01000094">
    <property type="protein sequence ID" value="GBB84197.1"/>
    <property type="molecule type" value="Genomic_DNA"/>
</dbReference>
<dbReference type="Proteomes" id="UP000615446">
    <property type="component" value="Unassembled WGS sequence"/>
</dbReference>
<proteinExistence type="predicted"/>
<reference evidence="2" key="2">
    <citation type="submission" date="2019-10" db="EMBL/GenBank/DDBJ databases">
        <title>Conservation and host-specific expression of non-tandemly repeated heterogenous ribosome RNA gene in arbuscular mycorrhizal fungi.</title>
        <authorList>
            <person name="Maeda T."/>
            <person name="Kobayashi Y."/>
            <person name="Nakagawa T."/>
            <person name="Ezawa T."/>
            <person name="Yamaguchi K."/>
            <person name="Bino T."/>
            <person name="Nishimoto Y."/>
            <person name="Shigenobu S."/>
            <person name="Kawaguchi M."/>
        </authorList>
    </citation>
    <scope>NUCLEOTIDE SEQUENCE</scope>
    <source>
        <strain evidence="2">HR1</strain>
    </source>
</reference>
<accession>A0A2Z6Q2X6</accession>
<reference evidence="1 3" key="1">
    <citation type="submission" date="2017-11" db="EMBL/GenBank/DDBJ databases">
        <title>The genome of Rhizophagus clarus HR1 reveals common genetic basis of auxotrophy among arbuscular mycorrhizal fungi.</title>
        <authorList>
            <person name="Kobayashi Y."/>
        </authorList>
    </citation>
    <scope>NUCLEOTIDE SEQUENCE [LARGE SCALE GENOMIC DNA]</scope>
    <source>
        <strain evidence="1 3">HR1</strain>
    </source>
</reference>
<evidence type="ECO:0000313" key="3">
    <source>
        <dbReference type="Proteomes" id="UP000247702"/>
    </source>
</evidence>
<evidence type="ECO:0000313" key="2">
    <source>
        <dbReference type="EMBL" id="GET04446.1"/>
    </source>
</evidence>